<dbReference type="InterPro" id="IPR000595">
    <property type="entry name" value="cNMP-bd_dom"/>
</dbReference>
<reference evidence="2 3" key="1">
    <citation type="submission" date="2013-04" db="EMBL/GenBank/DDBJ databases">
        <title>The Genome Sequence of Sutterella wadsworthensis HGA0223.</title>
        <authorList>
            <consortium name="The Broad Institute Genomics Platform"/>
            <person name="Earl A."/>
            <person name="Ward D."/>
            <person name="Feldgarden M."/>
            <person name="Gevers D."/>
            <person name="Schmidt T.M."/>
            <person name="Dover J."/>
            <person name="Dai D."/>
            <person name="Walker B."/>
            <person name="Young S."/>
            <person name="Zeng Q."/>
            <person name="Gargeya S."/>
            <person name="Fitzgerald M."/>
            <person name="Haas B."/>
            <person name="Abouelleil A."/>
            <person name="Allen A.W."/>
            <person name="Alvarado L."/>
            <person name="Arachchi H.M."/>
            <person name="Berlin A.M."/>
            <person name="Chapman S.B."/>
            <person name="Gainer-Dewar J."/>
            <person name="Goldberg J."/>
            <person name="Griggs A."/>
            <person name="Gujja S."/>
            <person name="Hansen M."/>
            <person name="Howarth C."/>
            <person name="Imamovic A."/>
            <person name="Ireland A."/>
            <person name="Larimer J."/>
            <person name="McCowan C."/>
            <person name="Murphy C."/>
            <person name="Pearson M."/>
            <person name="Poon T.W."/>
            <person name="Priest M."/>
            <person name="Roberts A."/>
            <person name="Saif S."/>
            <person name="Shea T."/>
            <person name="Sisk P."/>
            <person name="Sykes S."/>
            <person name="Wortman J."/>
            <person name="Nusbaum C."/>
            <person name="Birren B."/>
        </authorList>
    </citation>
    <scope>NUCLEOTIDE SEQUENCE [LARGE SCALE GENOMIC DNA]</scope>
    <source>
        <strain evidence="2 3">HGA0223</strain>
    </source>
</reference>
<sequence>MRRIFEQLPYFLPAEPAPFARLFLTEGIRRKVAKGELLKRGGESQRLFFLESGLCAYYAAEAENHRPTILSVLLPGRAMGDLTASVGTRCNVFTRALEKSVVRVVPPAVLTAALMKDPALAQLEIRSVIAKEESILEGMTANFIRPPAERIVICAKALCRAENVSPSSGWHRLPLTISAERIGEIVNLNRVSVARQLSFWMKADLVRRDGRKLLFSDQLFAAVDDWIENPVPKCPLPA</sequence>
<keyword evidence="3" id="KW-1185">Reference proteome</keyword>
<dbReference type="eggNOG" id="COG0664">
    <property type="taxonomic scope" value="Bacteria"/>
</dbReference>
<organism evidence="2 3">
    <name type="scientific">Sutterella wadsworthensis HGA0223</name>
    <dbReference type="NCBI Taxonomy" id="1203554"/>
    <lineage>
        <taxon>Bacteria</taxon>
        <taxon>Pseudomonadati</taxon>
        <taxon>Pseudomonadota</taxon>
        <taxon>Betaproteobacteria</taxon>
        <taxon>Burkholderiales</taxon>
        <taxon>Sutterellaceae</taxon>
        <taxon>Sutterella</taxon>
    </lineage>
</organism>
<dbReference type="InterPro" id="IPR018490">
    <property type="entry name" value="cNMP-bd_dom_sf"/>
</dbReference>
<dbReference type="Gene3D" id="2.60.120.10">
    <property type="entry name" value="Jelly Rolls"/>
    <property type="match status" value="1"/>
</dbReference>
<dbReference type="Proteomes" id="UP000014400">
    <property type="component" value="Unassembled WGS sequence"/>
</dbReference>
<dbReference type="HOGENOM" id="CLU_1061424_0_0_4"/>
<dbReference type="PATRIC" id="fig|1203554.3.peg.1255"/>
<dbReference type="InterPro" id="IPR036390">
    <property type="entry name" value="WH_DNA-bd_sf"/>
</dbReference>
<dbReference type="EMBL" id="ATCF01000017">
    <property type="protein sequence ID" value="EPD99170.1"/>
    <property type="molecule type" value="Genomic_DNA"/>
</dbReference>
<dbReference type="InterPro" id="IPR014710">
    <property type="entry name" value="RmlC-like_jellyroll"/>
</dbReference>
<accession>S3BIJ7</accession>
<dbReference type="STRING" id="1203554.HMPREF1476_01207"/>
<name>S3BIJ7_9BURK</name>
<dbReference type="RefSeq" id="WP_005428925.1">
    <property type="nucleotide sequence ID" value="NZ_KE150480.1"/>
</dbReference>
<dbReference type="AlphaFoldDB" id="S3BIJ7"/>
<evidence type="ECO:0000313" key="3">
    <source>
        <dbReference type="Proteomes" id="UP000014400"/>
    </source>
</evidence>
<gene>
    <name evidence="2" type="ORF">HMPREF1476_01207</name>
</gene>
<feature type="domain" description="Cyclic nucleotide-binding" evidence="1">
    <location>
        <begin position="30"/>
        <end position="116"/>
    </location>
</feature>
<evidence type="ECO:0000259" key="1">
    <source>
        <dbReference type="Pfam" id="PF00027"/>
    </source>
</evidence>
<dbReference type="SUPFAM" id="SSF51206">
    <property type="entry name" value="cAMP-binding domain-like"/>
    <property type="match status" value="1"/>
</dbReference>
<proteinExistence type="predicted"/>
<protein>
    <recommendedName>
        <fullName evidence="1">Cyclic nucleotide-binding domain-containing protein</fullName>
    </recommendedName>
</protein>
<dbReference type="SUPFAM" id="SSF46785">
    <property type="entry name" value="Winged helix' DNA-binding domain"/>
    <property type="match status" value="1"/>
</dbReference>
<dbReference type="Pfam" id="PF00027">
    <property type="entry name" value="cNMP_binding"/>
    <property type="match status" value="1"/>
</dbReference>
<evidence type="ECO:0000313" key="2">
    <source>
        <dbReference type="EMBL" id="EPD99170.1"/>
    </source>
</evidence>
<comment type="caution">
    <text evidence="2">The sequence shown here is derived from an EMBL/GenBank/DDBJ whole genome shotgun (WGS) entry which is preliminary data.</text>
</comment>